<proteinExistence type="predicted"/>
<evidence type="ECO:0000313" key="3">
    <source>
        <dbReference type="Proteomes" id="UP000679498"/>
    </source>
</evidence>
<keyword evidence="1" id="KW-0812">Transmembrane</keyword>
<keyword evidence="1" id="KW-1133">Transmembrane helix</keyword>
<sequence length="404" mass="46871">MDKSIRKKWIFFSLVFFVSGSILLATWMKVQQGRTNATVLPRSSITAIDFSPQQDTVMLVYPGQGQGKTNDPELAYSSIVTINMKGKVVSERQVHDPRFTNMTLVQKLSTPNVLYASVQGYPNYFYTFDFTKRRFVQHHVTYFKHDPMIESIKHFGTDTWFKTLNSYKTGTQRSSQGTGFSHTFSNFDTKENYETPARFEPGNSMMIDLEHHLAYASAGSEDEQEEKAAMIFMNKQTEKPIVYRNKEEPYAYSALYGKDDTAYFASTDGWMIRINEAGEQTERYYPFLQNTNFDSTDPIRMIDATQGIQVVQQFSQNNLDADHQILVKWTFGQSFSVQEIKPKFWKADKRYKYVYIHPETKKSYFIEFDPEKPDKGKLLITNQKYELLHEIPVEGPIGIDFVIE</sequence>
<organism evidence="2 3">
    <name type="scientific">Exiguobacterium acetylicum</name>
    <name type="common">Brevibacterium acetylicum</name>
    <dbReference type="NCBI Taxonomy" id="41170"/>
    <lineage>
        <taxon>Bacteria</taxon>
        <taxon>Bacillati</taxon>
        <taxon>Bacillota</taxon>
        <taxon>Bacilli</taxon>
        <taxon>Bacillales</taxon>
        <taxon>Bacillales Family XII. Incertae Sedis</taxon>
        <taxon>Exiguobacterium</taxon>
    </lineage>
</organism>
<reference evidence="2 3" key="1">
    <citation type="submission" date="2021-05" db="EMBL/GenBank/DDBJ databases">
        <title>Biocontrol using Exiguobacterium acetylicum SI17 against litchi downy blight caused by Peronophythora litchii.</title>
        <authorList>
            <person name="Zheng L."/>
        </authorList>
    </citation>
    <scope>NUCLEOTIDE SEQUENCE [LARGE SCALE GENOMIC DNA]</scope>
    <source>
        <strain evidence="2 3">SI17</strain>
    </source>
</reference>
<evidence type="ECO:0000313" key="2">
    <source>
        <dbReference type="EMBL" id="QWB31290.1"/>
    </source>
</evidence>
<name>A0ABX8GDZ3_EXIAC</name>
<dbReference type="Proteomes" id="UP000679498">
    <property type="component" value="Chromosome"/>
</dbReference>
<dbReference type="RefSeq" id="WP_029341352.1">
    <property type="nucleotide sequence ID" value="NZ_CP075897.1"/>
</dbReference>
<evidence type="ECO:0000256" key="1">
    <source>
        <dbReference type="SAM" id="Phobius"/>
    </source>
</evidence>
<gene>
    <name evidence="2" type="ORF">KKI46_06460</name>
</gene>
<dbReference type="EMBL" id="CP075897">
    <property type="protein sequence ID" value="QWB31290.1"/>
    <property type="molecule type" value="Genomic_DNA"/>
</dbReference>
<feature type="transmembrane region" description="Helical" evidence="1">
    <location>
        <begin position="9"/>
        <end position="28"/>
    </location>
</feature>
<keyword evidence="1" id="KW-0472">Membrane</keyword>
<dbReference type="GeneID" id="88811310"/>
<keyword evidence="3" id="KW-1185">Reference proteome</keyword>
<protein>
    <submittedName>
        <fullName evidence="2">Uncharacterized protein</fullName>
    </submittedName>
</protein>
<accession>A0ABX8GDZ3</accession>